<dbReference type="InterPro" id="IPR016117">
    <property type="entry name" value="ArgJ-like_dom_sf"/>
</dbReference>
<evidence type="ECO:0000256" key="5">
    <source>
        <dbReference type="ARBA" id="ARBA00023315"/>
    </source>
</evidence>
<dbReference type="EC" id="2.3.1.1" evidence="6"/>
<feature type="region of interest" description="Disordered" evidence="7">
    <location>
        <begin position="1"/>
        <end position="21"/>
    </location>
</feature>
<evidence type="ECO:0000313" key="9">
    <source>
        <dbReference type="Proteomes" id="UP001228690"/>
    </source>
</evidence>
<dbReference type="CDD" id="cd02152">
    <property type="entry name" value="OAT"/>
    <property type="match status" value="1"/>
</dbReference>
<dbReference type="EC" id="2.3.1.35" evidence="6"/>
<keyword evidence="6" id="KW-0963">Cytoplasm</keyword>
<dbReference type="Gene3D" id="3.10.20.340">
    <property type="entry name" value="ArgJ beta chain, C-terminal domain"/>
    <property type="match status" value="1"/>
</dbReference>
<dbReference type="NCBIfam" id="NF003802">
    <property type="entry name" value="PRK05388.1"/>
    <property type="match status" value="1"/>
</dbReference>
<comment type="similarity">
    <text evidence="1 6">Belongs to the ArgJ family.</text>
</comment>
<dbReference type="PANTHER" id="PTHR23100">
    <property type="entry name" value="ARGININE BIOSYNTHESIS BIFUNCTIONAL PROTEIN ARGJ"/>
    <property type="match status" value="1"/>
</dbReference>
<evidence type="ECO:0000313" key="8">
    <source>
        <dbReference type="EMBL" id="WGK69945.1"/>
    </source>
</evidence>
<dbReference type="NCBIfam" id="TIGR00120">
    <property type="entry name" value="ArgJ"/>
    <property type="match status" value="1"/>
</dbReference>
<feature type="site" description="Involved in the stabilization of negative charge on the oxyanion by the formation of the oxyanion hole" evidence="6">
    <location>
        <position position="132"/>
    </location>
</feature>
<keyword evidence="6" id="KW-0511">Multifunctional enzyme</keyword>
<organism evidence="8 9">
    <name type="scientific">Candidatus Haliotispira prima</name>
    <dbReference type="NCBI Taxonomy" id="3034016"/>
    <lineage>
        <taxon>Bacteria</taxon>
        <taxon>Pseudomonadati</taxon>
        <taxon>Spirochaetota</taxon>
        <taxon>Spirochaetia</taxon>
        <taxon>Spirochaetales</taxon>
        <taxon>Spirochaetaceae</taxon>
        <taxon>Candidatus Haliotispira</taxon>
    </lineage>
</organism>
<dbReference type="RefSeq" id="WP_326928144.1">
    <property type="nucleotide sequence ID" value="NZ_CP123443.1"/>
</dbReference>
<evidence type="ECO:0000256" key="4">
    <source>
        <dbReference type="ARBA" id="ARBA00022813"/>
    </source>
</evidence>
<comment type="catalytic activity">
    <reaction evidence="6">
        <text>L-glutamate + acetyl-CoA = N-acetyl-L-glutamate + CoA + H(+)</text>
        <dbReference type="Rhea" id="RHEA:24292"/>
        <dbReference type="ChEBI" id="CHEBI:15378"/>
        <dbReference type="ChEBI" id="CHEBI:29985"/>
        <dbReference type="ChEBI" id="CHEBI:44337"/>
        <dbReference type="ChEBI" id="CHEBI:57287"/>
        <dbReference type="ChEBI" id="CHEBI:57288"/>
        <dbReference type="EC" id="2.3.1.1"/>
    </reaction>
</comment>
<dbReference type="InterPro" id="IPR042195">
    <property type="entry name" value="ArgJ_beta_C"/>
</dbReference>
<dbReference type="InterPro" id="IPR002813">
    <property type="entry name" value="Arg_biosynth_ArgJ"/>
</dbReference>
<comment type="pathway">
    <text evidence="6">Amino-acid biosynthesis; L-arginine biosynthesis; N(2)-acetyl-L-ornithine from L-glutamate: step 1/4.</text>
</comment>
<keyword evidence="3 6" id="KW-0808">Transferase</keyword>
<keyword evidence="5 6" id="KW-0012">Acyltransferase</keyword>
<comment type="pathway">
    <text evidence="6">Amino-acid biosynthesis; L-arginine biosynthesis; L-ornithine and N-acetyl-L-glutamate from L-glutamate and N(2)-acetyl-L-ornithine (cyclic): step 1/1.</text>
</comment>
<keyword evidence="4 6" id="KW-0068">Autocatalytic cleavage</keyword>
<feature type="active site" description="Nucleophile" evidence="6">
    <location>
        <position position="206"/>
    </location>
</feature>
<gene>
    <name evidence="6 8" type="primary">argJ</name>
    <name evidence="8" type="ORF">P0082_03545</name>
</gene>
<dbReference type="Pfam" id="PF01960">
    <property type="entry name" value="ArgJ"/>
    <property type="match status" value="1"/>
</dbReference>
<dbReference type="Gene3D" id="3.60.70.12">
    <property type="entry name" value="L-amino peptidase D-ALA esterase/amidase"/>
    <property type="match status" value="1"/>
</dbReference>
<comment type="function">
    <text evidence="6">Catalyzes two activities which are involved in the cyclic version of arginine biosynthesis: the synthesis of N-acetylglutamate from glutamate and acetyl-CoA as the acetyl donor, and of ornithine by transacetylation between N(2)-acetylornithine and glutamate.</text>
</comment>
<evidence type="ECO:0000256" key="2">
    <source>
        <dbReference type="ARBA" id="ARBA00011475"/>
    </source>
</evidence>
<dbReference type="EMBL" id="CP123443">
    <property type="protein sequence ID" value="WGK69945.1"/>
    <property type="molecule type" value="Genomic_DNA"/>
</dbReference>
<feature type="binding site" evidence="6">
    <location>
        <position position="427"/>
    </location>
    <ligand>
        <name>substrate</name>
    </ligand>
</feature>
<evidence type="ECO:0000256" key="6">
    <source>
        <dbReference type="HAMAP-Rule" id="MF_01106"/>
    </source>
</evidence>
<feature type="site" description="Cleavage; by autolysis" evidence="6">
    <location>
        <begin position="205"/>
        <end position="206"/>
    </location>
</feature>
<feature type="chain" id="PRO_5044944627" description="Arginine biosynthesis bifunctional protein ArgJ beta chain" evidence="6">
    <location>
        <begin position="206"/>
        <end position="427"/>
    </location>
</feature>
<feature type="binding site" evidence="6">
    <location>
        <position position="292"/>
    </location>
    <ligand>
        <name>substrate</name>
    </ligand>
</feature>
<dbReference type="SUPFAM" id="SSF56266">
    <property type="entry name" value="DmpA/ArgJ-like"/>
    <property type="match status" value="1"/>
</dbReference>
<evidence type="ECO:0000256" key="1">
    <source>
        <dbReference type="ARBA" id="ARBA00006774"/>
    </source>
</evidence>
<dbReference type="GO" id="GO:0004358">
    <property type="term" value="F:L-glutamate N-acetyltransferase activity, acting on acetyl-L-ornithine as donor"/>
    <property type="evidence" value="ECO:0007669"/>
    <property type="project" value="UniProtKB-EC"/>
</dbReference>
<keyword evidence="6" id="KW-0028">Amino-acid biosynthesis</keyword>
<dbReference type="HAMAP" id="MF_01106">
    <property type="entry name" value="ArgJ"/>
    <property type="match status" value="1"/>
</dbReference>
<feature type="binding site" evidence="6">
    <location>
        <position position="422"/>
    </location>
    <ligand>
        <name>substrate</name>
    </ligand>
</feature>
<keyword evidence="9" id="KW-1185">Reference proteome</keyword>
<comment type="subcellular location">
    <subcellularLocation>
        <location evidence="6">Cytoplasm</location>
    </subcellularLocation>
</comment>
<feature type="chain" id="PRO_5044944626" description="Arginine biosynthesis bifunctional protein ArgJ alpha chain" evidence="6">
    <location>
        <begin position="1"/>
        <end position="205"/>
    </location>
</feature>
<reference evidence="8 9" key="1">
    <citation type="submission" date="2023-04" db="EMBL/GenBank/DDBJ databases">
        <title>Spirochaete genome identified in red abalone sample constitutes a novel genus.</title>
        <authorList>
            <person name="Sharma S.P."/>
            <person name="Purcell C.M."/>
            <person name="Hyde J.R."/>
            <person name="Severin A.J."/>
        </authorList>
    </citation>
    <scope>NUCLEOTIDE SEQUENCE [LARGE SCALE GENOMIC DNA]</scope>
    <source>
        <strain evidence="8 9">SP-2023</strain>
    </source>
</reference>
<feature type="binding site" evidence="6">
    <location>
        <position position="169"/>
    </location>
    <ligand>
        <name>substrate</name>
    </ligand>
</feature>
<feature type="binding site" evidence="6">
    <location>
        <position position="206"/>
    </location>
    <ligand>
        <name>substrate</name>
    </ligand>
</feature>
<comment type="catalytic activity">
    <reaction evidence="6">
        <text>N(2)-acetyl-L-ornithine + L-glutamate = N-acetyl-L-glutamate + L-ornithine</text>
        <dbReference type="Rhea" id="RHEA:15349"/>
        <dbReference type="ChEBI" id="CHEBI:29985"/>
        <dbReference type="ChEBI" id="CHEBI:44337"/>
        <dbReference type="ChEBI" id="CHEBI:46911"/>
        <dbReference type="ChEBI" id="CHEBI:57805"/>
        <dbReference type="EC" id="2.3.1.35"/>
    </reaction>
</comment>
<keyword evidence="6" id="KW-0055">Arginine biosynthesis</keyword>
<evidence type="ECO:0000256" key="7">
    <source>
        <dbReference type="SAM" id="MobiDB-lite"/>
    </source>
</evidence>
<feature type="site" description="Involved in the stabilization of negative charge on the oxyanion by the formation of the oxyanion hole" evidence="6">
    <location>
        <position position="133"/>
    </location>
</feature>
<name>A0ABY8MKR1_9SPIO</name>
<feature type="compositionally biased region" description="Polar residues" evidence="7">
    <location>
        <begin position="8"/>
        <end position="21"/>
    </location>
</feature>
<comment type="subunit">
    <text evidence="2 6">Heterotetramer of two alpha and two beta chains.</text>
</comment>
<sequence length="427" mass="46242">MDKEKATGNRNSPVWTKQSNGMINTPQGFLATGIHAGFRRDSGRLDLGSIYSECPAQAAGVFTRNQFCGSHVTVTRKALEQSGGVLQGLICNSGQANTGTGKRGIEVAQNTQMLYQEKMSIRNPEWVGVFSTGVIGILPDMDRCRRGIENLQLSKNPKDGSDFSRAILTTDRVAKTSCYVMEIDGRSVTLSGNAKGSGMIHPNMATMLAFITTDAAIEEGRLRPLLGQCVDRSFHRISVDGDTSTNDSVLIMANGMAGNRPLNPEHPDWGTFCDALQALCLDMAYAIVRDAEGAHKFIEVEVFGAPNEENAAWCAKGVISSNLFKAAMYGEDMNWGRINSALGAAVTEHHLAIDFSRLDLTAGKGEDAIPLMRAGELLEHSERDAAALLSQPNIYFAIDLHCGSESAKAWGCDLSYDYIHINAIKRS</sequence>
<dbReference type="Gene3D" id="3.30.2330.10">
    <property type="entry name" value="arginine biosynthesis bifunctional protein suprefamily"/>
    <property type="match status" value="1"/>
</dbReference>
<protein>
    <recommendedName>
        <fullName evidence="6">Arginine biosynthesis bifunctional protein ArgJ</fullName>
    </recommendedName>
    <domain>
        <recommendedName>
            <fullName evidence="6">Glutamate N-acetyltransferase</fullName>
            <ecNumber evidence="6">2.3.1.35</ecNumber>
        </recommendedName>
        <alternativeName>
            <fullName evidence="6">Ornithine acetyltransferase</fullName>
            <shortName evidence="6">OATase</shortName>
        </alternativeName>
        <alternativeName>
            <fullName evidence="6">Ornithine transacetylase</fullName>
        </alternativeName>
    </domain>
    <domain>
        <recommendedName>
            <fullName evidence="6">Amino-acid acetyltransferase</fullName>
            <ecNumber evidence="6">2.3.1.1</ecNumber>
        </recommendedName>
        <alternativeName>
            <fullName evidence="6">N-acetylglutamate synthase</fullName>
            <shortName evidence="6">AGSase</shortName>
        </alternativeName>
    </domain>
    <component>
        <recommendedName>
            <fullName evidence="6">Arginine biosynthesis bifunctional protein ArgJ alpha chain</fullName>
        </recommendedName>
    </component>
    <component>
        <recommendedName>
            <fullName evidence="6">Arginine biosynthesis bifunctional protein ArgJ beta chain</fullName>
        </recommendedName>
    </component>
</protein>
<accession>A0ABY8MKR1</accession>
<dbReference type="PANTHER" id="PTHR23100:SF0">
    <property type="entry name" value="ARGININE BIOSYNTHESIS BIFUNCTIONAL PROTEIN ARGJ, MITOCHONDRIAL"/>
    <property type="match status" value="1"/>
</dbReference>
<evidence type="ECO:0000256" key="3">
    <source>
        <dbReference type="ARBA" id="ARBA00022679"/>
    </source>
</evidence>
<dbReference type="Proteomes" id="UP001228690">
    <property type="component" value="Chromosome"/>
</dbReference>
<proteinExistence type="inferred from homology"/>
<feature type="binding site" evidence="6">
    <location>
        <position position="195"/>
    </location>
    <ligand>
        <name>substrate</name>
    </ligand>
</feature>